<organism evidence="8 9">
    <name type="scientific">Pseudoalteromonas holothuriae</name>
    <dbReference type="NCBI Taxonomy" id="2963714"/>
    <lineage>
        <taxon>Bacteria</taxon>
        <taxon>Pseudomonadati</taxon>
        <taxon>Pseudomonadota</taxon>
        <taxon>Gammaproteobacteria</taxon>
        <taxon>Alteromonadales</taxon>
        <taxon>Pseudoalteromonadaceae</taxon>
        <taxon>Pseudoalteromonas</taxon>
    </lineage>
</organism>
<keyword evidence="5 7" id="KW-1133">Transmembrane helix</keyword>
<comment type="subcellular location">
    <subcellularLocation>
        <location evidence="1">Cell membrane</location>
        <topology evidence="1">Multi-pass membrane protein</topology>
    </subcellularLocation>
</comment>
<dbReference type="GO" id="GO:0005886">
    <property type="term" value="C:plasma membrane"/>
    <property type="evidence" value="ECO:0007669"/>
    <property type="project" value="UniProtKB-SubCell"/>
</dbReference>
<keyword evidence="6 7" id="KW-0472">Membrane</keyword>
<evidence type="ECO:0008006" key="10">
    <source>
        <dbReference type="Google" id="ProtNLM"/>
    </source>
</evidence>
<accession>A0A9W4QXW1</accession>
<protein>
    <recommendedName>
        <fullName evidence="10">Quinol oxidase</fullName>
    </recommendedName>
</protein>
<reference evidence="8" key="1">
    <citation type="submission" date="2022-07" db="EMBL/GenBank/DDBJ databases">
        <authorList>
            <person name="Criscuolo A."/>
        </authorList>
    </citation>
    <scope>NUCLEOTIDE SEQUENCE</scope>
    <source>
        <strain evidence="8">CIP111854</strain>
    </source>
</reference>
<evidence type="ECO:0000256" key="2">
    <source>
        <dbReference type="ARBA" id="ARBA00006679"/>
    </source>
</evidence>
<evidence type="ECO:0000256" key="6">
    <source>
        <dbReference type="ARBA" id="ARBA00023136"/>
    </source>
</evidence>
<feature type="transmembrane region" description="Helical" evidence="7">
    <location>
        <begin position="21"/>
        <end position="40"/>
    </location>
</feature>
<dbReference type="AlphaFoldDB" id="A0A9W4QXW1"/>
<evidence type="ECO:0000256" key="5">
    <source>
        <dbReference type="ARBA" id="ARBA00022989"/>
    </source>
</evidence>
<sequence length="232" mass="25815">MLCTLYKTYSSIVSKMRFLDGAPALILRLIVAPVMIIAGYNKLNIANSEVSFPSRLLADENVVAWFGNEQWGLGLPLPDLLAFLAGWSEFLGGWLLLIGLLTRLVSIPLLFTMFIAATTVHWDNGWFSVAPGNPQTSAAQVFDWFGVPGAQQSLENSEQVALRLDRIKALVDTHGYPDYLYEKGSVVILNNGIEFAAIYFAMLLSLLFTGGGRFVSVDHWLKRYLNKHRVES</sequence>
<keyword evidence="9" id="KW-1185">Reference proteome</keyword>
<evidence type="ECO:0000313" key="9">
    <source>
        <dbReference type="Proteomes" id="UP001152467"/>
    </source>
</evidence>
<comment type="caution">
    <text evidence="8">The sequence shown here is derived from an EMBL/GenBank/DDBJ whole genome shotgun (WGS) entry which is preliminary data.</text>
</comment>
<dbReference type="PANTHER" id="PTHR33452:SF19">
    <property type="entry name" value="DOXX FAMILY PROTEIN"/>
    <property type="match status" value="1"/>
</dbReference>
<evidence type="ECO:0000313" key="8">
    <source>
        <dbReference type="EMBL" id="CAH9058122.1"/>
    </source>
</evidence>
<dbReference type="PANTHER" id="PTHR33452">
    <property type="entry name" value="OXIDOREDUCTASE CATD-RELATED"/>
    <property type="match status" value="1"/>
</dbReference>
<feature type="transmembrane region" description="Helical" evidence="7">
    <location>
        <begin position="104"/>
        <end position="122"/>
    </location>
</feature>
<evidence type="ECO:0000256" key="1">
    <source>
        <dbReference type="ARBA" id="ARBA00004651"/>
    </source>
</evidence>
<dbReference type="EMBL" id="CAMAPC010000006">
    <property type="protein sequence ID" value="CAH9058122.1"/>
    <property type="molecule type" value="Genomic_DNA"/>
</dbReference>
<gene>
    <name evidence="8" type="ORF">PSECIP111854_02135</name>
</gene>
<proteinExistence type="inferred from homology"/>
<dbReference type="Proteomes" id="UP001152467">
    <property type="component" value="Unassembled WGS sequence"/>
</dbReference>
<feature type="transmembrane region" description="Helical" evidence="7">
    <location>
        <begin position="196"/>
        <end position="215"/>
    </location>
</feature>
<dbReference type="InterPro" id="IPR051907">
    <property type="entry name" value="DoxX-like_oxidoreductase"/>
</dbReference>
<evidence type="ECO:0000256" key="3">
    <source>
        <dbReference type="ARBA" id="ARBA00022475"/>
    </source>
</evidence>
<evidence type="ECO:0000256" key="4">
    <source>
        <dbReference type="ARBA" id="ARBA00022692"/>
    </source>
</evidence>
<dbReference type="Pfam" id="PF07681">
    <property type="entry name" value="DoxX"/>
    <property type="match status" value="1"/>
</dbReference>
<evidence type="ECO:0000256" key="7">
    <source>
        <dbReference type="SAM" id="Phobius"/>
    </source>
</evidence>
<keyword evidence="4 7" id="KW-0812">Transmembrane</keyword>
<dbReference type="InterPro" id="IPR032808">
    <property type="entry name" value="DoxX"/>
</dbReference>
<comment type="similarity">
    <text evidence="2">Belongs to the DoxX family.</text>
</comment>
<keyword evidence="3" id="KW-1003">Cell membrane</keyword>
<name>A0A9W4QXW1_9GAMM</name>
<feature type="transmembrane region" description="Helical" evidence="7">
    <location>
        <begin position="80"/>
        <end position="97"/>
    </location>
</feature>